<sequence>MRPFLVVADLDKPTAEPFMVLSVDPTKRVDGGCKAIVMSLHWTREEAEAAIAAADSDSTS</sequence>
<comment type="caution">
    <text evidence="1">The sequence shown here is derived from an EMBL/GenBank/DDBJ whole genome shotgun (WGS) entry which is preliminary data.</text>
</comment>
<dbReference type="AlphaFoldDB" id="A0A916YSG2"/>
<protein>
    <submittedName>
        <fullName evidence="1">Uncharacterized protein</fullName>
    </submittedName>
</protein>
<name>A0A916YSG2_9SPHN</name>
<organism evidence="1 2">
    <name type="scientific">Croceicoccus mobilis</name>
    <dbReference type="NCBI Taxonomy" id="1703339"/>
    <lineage>
        <taxon>Bacteria</taxon>
        <taxon>Pseudomonadati</taxon>
        <taxon>Pseudomonadota</taxon>
        <taxon>Alphaproteobacteria</taxon>
        <taxon>Sphingomonadales</taxon>
        <taxon>Erythrobacteraceae</taxon>
        <taxon>Croceicoccus</taxon>
    </lineage>
</organism>
<accession>A0A916YSG2</accession>
<dbReference type="RefSeq" id="WP_066772968.1">
    <property type="nucleotide sequence ID" value="NZ_BMIP01000001.1"/>
</dbReference>
<evidence type="ECO:0000313" key="2">
    <source>
        <dbReference type="Proteomes" id="UP000612349"/>
    </source>
</evidence>
<dbReference type="Proteomes" id="UP000612349">
    <property type="component" value="Unassembled WGS sequence"/>
</dbReference>
<keyword evidence="2" id="KW-1185">Reference proteome</keyword>
<evidence type="ECO:0000313" key="1">
    <source>
        <dbReference type="EMBL" id="GGD58661.1"/>
    </source>
</evidence>
<gene>
    <name evidence="1" type="ORF">GCM10010990_04920</name>
</gene>
<proteinExistence type="predicted"/>
<reference evidence="1" key="2">
    <citation type="submission" date="2020-09" db="EMBL/GenBank/DDBJ databases">
        <authorList>
            <person name="Sun Q."/>
            <person name="Zhou Y."/>
        </authorList>
    </citation>
    <scope>NUCLEOTIDE SEQUENCE</scope>
    <source>
        <strain evidence="1">CGMCC 1.15360</strain>
    </source>
</reference>
<dbReference type="EMBL" id="BMIP01000001">
    <property type="protein sequence ID" value="GGD58661.1"/>
    <property type="molecule type" value="Genomic_DNA"/>
</dbReference>
<reference evidence="1" key="1">
    <citation type="journal article" date="2014" name="Int. J. Syst. Evol. Microbiol.">
        <title>Complete genome sequence of Corynebacterium casei LMG S-19264T (=DSM 44701T), isolated from a smear-ripened cheese.</title>
        <authorList>
            <consortium name="US DOE Joint Genome Institute (JGI-PGF)"/>
            <person name="Walter F."/>
            <person name="Albersmeier A."/>
            <person name="Kalinowski J."/>
            <person name="Ruckert C."/>
        </authorList>
    </citation>
    <scope>NUCLEOTIDE SEQUENCE</scope>
    <source>
        <strain evidence="1">CGMCC 1.15360</strain>
    </source>
</reference>